<dbReference type="Pfam" id="PF12860">
    <property type="entry name" value="PAS_7"/>
    <property type="match status" value="1"/>
</dbReference>
<dbReference type="InterPro" id="IPR001789">
    <property type="entry name" value="Sig_transdc_resp-reg_receiver"/>
</dbReference>
<evidence type="ECO:0000259" key="5">
    <source>
        <dbReference type="PROSITE" id="PS50109"/>
    </source>
</evidence>
<dbReference type="SMART" id="SM00448">
    <property type="entry name" value="REC"/>
    <property type="match status" value="1"/>
</dbReference>
<dbReference type="SUPFAM" id="SSF55785">
    <property type="entry name" value="PYP-like sensor domain (PAS domain)"/>
    <property type="match status" value="2"/>
</dbReference>
<dbReference type="Proteomes" id="UP000291088">
    <property type="component" value="Unassembled WGS sequence"/>
</dbReference>
<evidence type="ECO:0000313" key="8">
    <source>
        <dbReference type="Proteomes" id="UP000291088"/>
    </source>
</evidence>
<dbReference type="GO" id="GO:0000160">
    <property type="term" value="P:phosphorelay signal transduction system"/>
    <property type="evidence" value="ECO:0007669"/>
    <property type="project" value="InterPro"/>
</dbReference>
<dbReference type="EMBL" id="SDVB01000191">
    <property type="protein sequence ID" value="RYC15745.1"/>
    <property type="molecule type" value="Genomic_DNA"/>
</dbReference>
<evidence type="ECO:0000256" key="3">
    <source>
        <dbReference type="PROSITE-ProRule" id="PRU00169"/>
    </source>
</evidence>
<dbReference type="AlphaFoldDB" id="A0A4Q2TEE0"/>
<accession>A0A4Q2TEE0</accession>
<dbReference type="SMART" id="SM00387">
    <property type="entry name" value="HATPase_c"/>
    <property type="match status" value="1"/>
</dbReference>
<evidence type="ECO:0000313" key="7">
    <source>
        <dbReference type="EMBL" id="RYC15745.1"/>
    </source>
</evidence>
<feature type="domain" description="Response regulatory" evidence="6">
    <location>
        <begin position="526"/>
        <end position="639"/>
    </location>
</feature>
<gene>
    <name evidence="7" type="ORF">EUU22_08995</name>
</gene>
<dbReference type="Pfam" id="PF02518">
    <property type="entry name" value="HATPase_c"/>
    <property type="match status" value="1"/>
</dbReference>
<evidence type="ECO:0000256" key="4">
    <source>
        <dbReference type="SAM" id="Coils"/>
    </source>
</evidence>
<dbReference type="InterPro" id="IPR013656">
    <property type="entry name" value="PAS_4"/>
</dbReference>
<dbReference type="InterPro" id="IPR035965">
    <property type="entry name" value="PAS-like_dom_sf"/>
</dbReference>
<dbReference type="Pfam" id="PF08448">
    <property type="entry name" value="PAS_4"/>
    <property type="match status" value="1"/>
</dbReference>
<dbReference type="Gene3D" id="3.30.565.10">
    <property type="entry name" value="Histidine kinase-like ATPase, C-terminal domain"/>
    <property type="match status" value="1"/>
</dbReference>
<evidence type="ECO:0000256" key="1">
    <source>
        <dbReference type="ARBA" id="ARBA00000085"/>
    </source>
</evidence>
<evidence type="ECO:0000259" key="6">
    <source>
        <dbReference type="PROSITE" id="PS50110"/>
    </source>
</evidence>
<proteinExistence type="predicted"/>
<dbReference type="InterPro" id="IPR036890">
    <property type="entry name" value="HATPase_C_sf"/>
</dbReference>
<dbReference type="PROSITE" id="PS50109">
    <property type="entry name" value="HIS_KIN"/>
    <property type="match status" value="1"/>
</dbReference>
<dbReference type="EC" id="2.7.13.3" evidence="2"/>
<comment type="catalytic activity">
    <reaction evidence="1">
        <text>ATP + protein L-histidine = ADP + protein N-phospho-L-histidine.</text>
        <dbReference type="EC" id="2.7.13.3"/>
    </reaction>
</comment>
<dbReference type="Gene3D" id="1.10.287.130">
    <property type="match status" value="1"/>
</dbReference>
<feature type="domain" description="Histidine kinase" evidence="5">
    <location>
        <begin position="309"/>
        <end position="517"/>
    </location>
</feature>
<dbReference type="InterPro" id="IPR003594">
    <property type="entry name" value="HATPase_dom"/>
</dbReference>
<dbReference type="Pfam" id="PF00072">
    <property type="entry name" value="Response_reg"/>
    <property type="match status" value="1"/>
</dbReference>
<name>A0A4Q2TEE0_9HYPH</name>
<dbReference type="InterPro" id="IPR005467">
    <property type="entry name" value="His_kinase_dom"/>
</dbReference>
<keyword evidence="3" id="KW-0597">Phosphoprotein</keyword>
<dbReference type="OrthoDB" id="9805722at2"/>
<sequence length="640" mass="69967">MPLSEEEHKGLIKTGLNLISQALSIFDSDLKLAVCNRRYQDMFDFPDAFVSPGVSFEETIRYLVLRGEYGSVDDAEEAVRTRVKAAEAFVPHYLERMRPNGRWVSVEGFPLPQGGWVTVYTDITEVRIQQQMLRTRSAELSEQLLSNTERLSETNRALSAANTALEAAKNQLTEMEARIRLTTEMVPAHIAHVDRNFRYTYTNRRLSSVIPGRPSQIVGLTGRDVLGESSFAKIKPYLVRALAGVSSICEFTDDDSGRRIRTAFTPDRNGDGPIHGVYILSTDITEESQARAALAQTRKRELAAQLTSGLAHDFANLLTIILGLQSRLEQMSLPPGAKDLVTSTLAAARRGGNLTDRIASISGRREIRPAPVNLCDFIKDLMRLAGPALADNIRLDVDIPSIGVPLILDAGSLQDSLLNLILNAKDAIGAKPGAITLRVRTVHETWIEFSVLDTGAGFSPEALEHALDPFFTTKGGEGSGLGLSMVYDQATMSGGSVRLENRREGGARVELRLPYRPASSEEPLHTVLLVEDSDDIRETVRDMLCSLGHSVIEAASVEEAESLVDLPQLDLVLADIHLKGGRTGLDLAETLLARGGMPIALMSSLPPSASLRIAAEKRFPLLPKPFDSQTLARFLPTVTK</sequence>
<keyword evidence="8" id="KW-1185">Reference proteome</keyword>
<feature type="modified residue" description="4-aspartylphosphate" evidence="3">
    <location>
        <position position="575"/>
    </location>
</feature>
<dbReference type="PRINTS" id="PR00344">
    <property type="entry name" value="BCTRLSENSOR"/>
</dbReference>
<keyword evidence="4" id="KW-0175">Coiled coil</keyword>
<dbReference type="GO" id="GO:0004673">
    <property type="term" value="F:protein histidine kinase activity"/>
    <property type="evidence" value="ECO:0007669"/>
    <property type="project" value="UniProtKB-EC"/>
</dbReference>
<comment type="caution">
    <text evidence="7">The sequence shown here is derived from an EMBL/GenBank/DDBJ whole genome shotgun (WGS) entry which is preliminary data.</text>
</comment>
<evidence type="ECO:0000256" key="2">
    <source>
        <dbReference type="ARBA" id="ARBA00012438"/>
    </source>
</evidence>
<feature type="coiled-coil region" evidence="4">
    <location>
        <begin position="151"/>
        <end position="185"/>
    </location>
</feature>
<dbReference type="InterPro" id="IPR011006">
    <property type="entry name" value="CheY-like_superfamily"/>
</dbReference>
<dbReference type="Gene3D" id="3.40.50.2300">
    <property type="match status" value="1"/>
</dbReference>
<dbReference type="Gene3D" id="3.30.450.20">
    <property type="entry name" value="PAS domain"/>
    <property type="match status" value="2"/>
</dbReference>
<dbReference type="PROSITE" id="PS50110">
    <property type="entry name" value="RESPONSE_REGULATORY"/>
    <property type="match status" value="1"/>
</dbReference>
<dbReference type="PANTHER" id="PTHR43065">
    <property type="entry name" value="SENSOR HISTIDINE KINASE"/>
    <property type="match status" value="1"/>
</dbReference>
<dbReference type="PANTHER" id="PTHR43065:SF42">
    <property type="entry name" value="TWO-COMPONENT SENSOR PPRA"/>
    <property type="match status" value="1"/>
</dbReference>
<dbReference type="RefSeq" id="WP_129331691.1">
    <property type="nucleotide sequence ID" value="NZ_SDVB01000191.1"/>
</dbReference>
<reference evidence="7 8" key="1">
    <citation type="submission" date="2019-01" db="EMBL/GenBank/DDBJ databases">
        <authorList>
            <person name="Deng T."/>
        </authorList>
    </citation>
    <scope>NUCLEOTIDE SEQUENCE [LARGE SCALE GENOMIC DNA]</scope>
    <source>
        <strain evidence="7 8">F8825</strain>
    </source>
</reference>
<dbReference type="InterPro" id="IPR004358">
    <property type="entry name" value="Sig_transdc_His_kin-like_C"/>
</dbReference>
<protein>
    <recommendedName>
        <fullName evidence="2">histidine kinase</fullName>
        <ecNumber evidence="2">2.7.13.3</ecNumber>
    </recommendedName>
</protein>
<dbReference type="SUPFAM" id="SSF55874">
    <property type="entry name" value="ATPase domain of HSP90 chaperone/DNA topoisomerase II/histidine kinase"/>
    <property type="match status" value="1"/>
</dbReference>
<dbReference type="SUPFAM" id="SSF52172">
    <property type="entry name" value="CheY-like"/>
    <property type="match status" value="1"/>
</dbReference>
<organism evidence="7 8">
    <name type="scientific">Ciceribacter ferrooxidans</name>
    <dbReference type="NCBI Taxonomy" id="2509717"/>
    <lineage>
        <taxon>Bacteria</taxon>
        <taxon>Pseudomonadati</taxon>
        <taxon>Pseudomonadota</taxon>
        <taxon>Alphaproteobacteria</taxon>
        <taxon>Hyphomicrobiales</taxon>
        <taxon>Rhizobiaceae</taxon>
        <taxon>Ciceribacter</taxon>
    </lineage>
</organism>